<dbReference type="AlphaFoldDB" id="V9LE20"/>
<dbReference type="SUPFAM" id="SSF55979">
    <property type="entry name" value="DNA clamp"/>
    <property type="match status" value="1"/>
</dbReference>
<keyword evidence="8" id="KW-0378">Hydrolase</keyword>
<dbReference type="PANTHER" id="PTHR15237:SF1">
    <property type="entry name" value="CELL CYCLE CHECKPOINT CONTROL PROTEIN RAD9A"/>
    <property type="match status" value="1"/>
</dbReference>
<evidence type="ECO:0000256" key="13">
    <source>
        <dbReference type="ARBA" id="ARBA00079896"/>
    </source>
</evidence>
<comment type="similarity">
    <text evidence="3">Belongs to the rad9 family.</text>
</comment>
<keyword evidence="7" id="KW-0227">DNA damage</keyword>
<dbReference type="FunFam" id="3.70.10.10:FF:000005">
    <property type="entry name" value="Cell cycle checkpoint control protein"/>
    <property type="match status" value="1"/>
</dbReference>
<evidence type="ECO:0000256" key="2">
    <source>
        <dbReference type="ARBA" id="ARBA00004123"/>
    </source>
</evidence>
<proteinExistence type="evidence at transcript level"/>
<evidence type="ECO:0000256" key="9">
    <source>
        <dbReference type="ARBA" id="ARBA00022839"/>
    </source>
</evidence>
<dbReference type="EC" id="3.1.11.2" evidence="4"/>
<dbReference type="GO" id="GO:0030896">
    <property type="term" value="C:checkpoint clamp complex"/>
    <property type="evidence" value="ECO:0007669"/>
    <property type="project" value="InterPro"/>
</dbReference>
<evidence type="ECO:0000256" key="7">
    <source>
        <dbReference type="ARBA" id="ARBA00022763"/>
    </source>
</evidence>
<evidence type="ECO:0000256" key="10">
    <source>
        <dbReference type="ARBA" id="ARBA00023242"/>
    </source>
</evidence>
<keyword evidence="9" id="KW-0269">Exonuclease</keyword>
<evidence type="ECO:0000256" key="4">
    <source>
        <dbReference type="ARBA" id="ARBA00012115"/>
    </source>
</evidence>
<keyword evidence="10" id="KW-0539">Nucleus</keyword>
<evidence type="ECO:0000256" key="5">
    <source>
        <dbReference type="ARBA" id="ARBA00022553"/>
    </source>
</evidence>
<evidence type="ECO:0000256" key="8">
    <source>
        <dbReference type="ARBA" id="ARBA00022801"/>
    </source>
</evidence>
<name>V9LE20_CALMI</name>
<comment type="subcellular location">
    <subcellularLocation>
        <location evidence="2">Nucleus</location>
    </subcellularLocation>
</comment>
<organism evidence="14">
    <name type="scientific">Callorhinchus milii</name>
    <name type="common">Ghost shark</name>
    <dbReference type="NCBI Taxonomy" id="7868"/>
    <lineage>
        <taxon>Eukaryota</taxon>
        <taxon>Metazoa</taxon>
        <taxon>Chordata</taxon>
        <taxon>Craniata</taxon>
        <taxon>Vertebrata</taxon>
        <taxon>Chondrichthyes</taxon>
        <taxon>Holocephali</taxon>
        <taxon>Chimaeriformes</taxon>
        <taxon>Callorhinchidae</taxon>
        <taxon>Callorhinchus</taxon>
    </lineage>
</organism>
<keyword evidence="6" id="KW-0540">Nuclease</keyword>
<dbReference type="Gene3D" id="3.70.10.10">
    <property type="match status" value="1"/>
</dbReference>
<dbReference type="GO" id="GO:0031573">
    <property type="term" value="P:mitotic intra-S DNA damage checkpoint signaling"/>
    <property type="evidence" value="ECO:0007669"/>
    <property type="project" value="TreeGrafter"/>
</dbReference>
<evidence type="ECO:0000256" key="6">
    <source>
        <dbReference type="ARBA" id="ARBA00022722"/>
    </source>
</evidence>
<evidence type="ECO:0000256" key="1">
    <source>
        <dbReference type="ARBA" id="ARBA00000493"/>
    </source>
</evidence>
<sequence length="227" mass="25848">MRFSVTGGHVKVLGGAVQALSRVGRDFYLEALPHGLVFRCVNSSRSAFASFLFSPLFFNEFDRGGEEEEGFRCQMAMKSIQTVFKSFSSLEKSVEKCQIFTKRHRNRLVIQLHYRHGLIKTHNLSFEETLRLEAVYCPQGPPLTLSATPRLLLDAVMHFPPSLEEMTLGLTPHNATFHTYTHPDTEVCKTMRTEITVSAEEFEEFEVEDVVEVTFCLKELRGFLAFA</sequence>
<evidence type="ECO:0000256" key="3">
    <source>
        <dbReference type="ARBA" id="ARBA00008494"/>
    </source>
</evidence>
<keyword evidence="5" id="KW-0597">Phosphoprotein</keyword>
<comment type="function">
    <text evidence="11">Component of the 9-1-1 cell-cycle checkpoint response complex that plays a major role in DNA repair. The 9-1-1 complex is recruited to DNA lesion upon damage by the RAD17-replication factor C (RFC) clamp loader complex. Acts then as a sliding clamp platform on DNA for several proteins involved in long-patch base excision repair (LP-BER). The 9-1-1 complex stimulates DNA polymerase beta (POLB) activity by increasing its affinity for the 3'-OH end of the primer-template and stabilizes POLB to those sites where LP-BER proceeds; endonuclease FEN1 cleavage activity on substrates with double, nick, or gap flaps of distinct sequences and lengths; and DNA ligase I (LIG1) on long-patch base excision repair substrates. The 9-1-1 complex is necessary for the recruitment of RHNO1 to sites of double-stranded breaks (DSB) occurring during the S phase. RAD9A possesses 3'-&gt;5' double stranded DNA exonuclease activity.</text>
</comment>
<dbReference type="GO" id="GO:0006281">
    <property type="term" value="P:DNA repair"/>
    <property type="evidence" value="ECO:0007669"/>
    <property type="project" value="TreeGrafter"/>
</dbReference>
<accession>V9LE20</accession>
<feature type="non-terminal residue" evidence="14">
    <location>
        <position position="227"/>
    </location>
</feature>
<dbReference type="GO" id="GO:0000076">
    <property type="term" value="P:DNA replication checkpoint signaling"/>
    <property type="evidence" value="ECO:0007669"/>
    <property type="project" value="TreeGrafter"/>
</dbReference>
<evidence type="ECO:0000256" key="12">
    <source>
        <dbReference type="ARBA" id="ARBA00069752"/>
    </source>
</evidence>
<dbReference type="PANTHER" id="PTHR15237">
    <property type="entry name" value="DNA REPAIR PROTEIN RAD9"/>
    <property type="match status" value="1"/>
</dbReference>
<dbReference type="InterPro" id="IPR046938">
    <property type="entry name" value="DNA_clamp_sf"/>
</dbReference>
<evidence type="ECO:0000256" key="11">
    <source>
        <dbReference type="ARBA" id="ARBA00059283"/>
    </source>
</evidence>
<reference evidence="14" key="1">
    <citation type="journal article" date="2014" name="Nature">
        <title>Elephant shark genome provides unique insights into gnathostome evolution.</title>
        <authorList>
            <consortium name="International Elephant Shark Genome Sequencing Consortium"/>
            <person name="Venkatesh B."/>
            <person name="Lee A.P."/>
            <person name="Ravi V."/>
            <person name="Maurya A.K."/>
            <person name="Lian M.M."/>
            <person name="Swann J.B."/>
            <person name="Ohta Y."/>
            <person name="Flajnik M.F."/>
            <person name="Sutoh Y."/>
            <person name="Kasahara M."/>
            <person name="Hoon S."/>
            <person name="Gangu V."/>
            <person name="Roy S.W."/>
            <person name="Irimia M."/>
            <person name="Korzh V."/>
            <person name="Kondrychyn I."/>
            <person name="Lim Z.W."/>
            <person name="Tay B.H."/>
            <person name="Tohari S."/>
            <person name="Kong K.W."/>
            <person name="Ho S."/>
            <person name="Lorente-Galdos B."/>
            <person name="Quilez J."/>
            <person name="Marques-Bonet T."/>
            <person name="Raney B.J."/>
            <person name="Ingham P.W."/>
            <person name="Tay A."/>
            <person name="Hillier L.W."/>
            <person name="Minx P."/>
            <person name="Boehm T."/>
            <person name="Wilson R.K."/>
            <person name="Brenner S."/>
            <person name="Warren W.C."/>
        </authorList>
    </citation>
    <scope>NUCLEOTIDE SEQUENCE</scope>
    <source>
        <tissue evidence="14">Brain</tissue>
    </source>
</reference>
<dbReference type="GO" id="GO:0008311">
    <property type="term" value="F:double-stranded DNA 3'-5' DNA exonuclease activity"/>
    <property type="evidence" value="ECO:0007669"/>
    <property type="project" value="UniProtKB-EC"/>
</dbReference>
<dbReference type="InterPro" id="IPR007268">
    <property type="entry name" value="Rad9/Ddc1"/>
</dbReference>
<comment type="catalytic activity">
    <reaction evidence="1">
        <text>Exonucleolytic cleavage in the 3'- to 5'-direction to yield nucleoside 5'-phosphates.</text>
        <dbReference type="EC" id="3.1.11.2"/>
    </reaction>
</comment>
<dbReference type="GO" id="GO:0071479">
    <property type="term" value="P:cellular response to ionizing radiation"/>
    <property type="evidence" value="ECO:0007669"/>
    <property type="project" value="TreeGrafter"/>
</dbReference>
<evidence type="ECO:0000313" key="14">
    <source>
        <dbReference type="EMBL" id="AFP10714.1"/>
    </source>
</evidence>
<protein>
    <recommendedName>
        <fullName evidence="12">Cell cycle checkpoint control protein RAD9A</fullName>
        <ecNumber evidence="4">3.1.11.2</ecNumber>
    </recommendedName>
    <alternativeName>
        <fullName evidence="13">DNA repair exonuclease rad9 homolog A</fullName>
    </alternativeName>
</protein>
<dbReference type="Pfam" id="PF04139">
    <property type="entry name" value="Rad9"/>
    <property type="match status" value="1"/>
</dbReference>
<dbReference type="EMBL" id="JW878197">
    <property type="protein sequence ID" value="AFP10714.1"/>
    <property type="molecule type" value="mRNA"/>
</dbReference>